<dbReference type="AlphaFoldDB" id="A0A371GNY2"/>
<gene>
    <name evidence="2" type="ORF">CR513_25713</name>
</gene>
<accession>A0A371GNY2</accession>
<feature type="non-terminal residue" evidence="2">
    <location>
        <position position="1"/>
    </location>
</feature>
<name>A0A371GNY2_MUCPR</name>
<evidence type="ECO:0000256" key="1">
    <source>
        <dbReference type="SAM" id="MobiDB-lite"/>
    </source>
</evidence>
<dbReference type="Proteomes" id="UP000257109">
    <property type="component" value="Unassembled WGS sequence"/>
</dbReference>
<proteinExistence type="predicted"/>
<protein>
    <submittedName>
        <fullName evidence="2">Uncharacterized protein</fullName>
    </submittedName>
</protein>
<dbReference type="OrthoDB" id="1166063at2759"/>
<organism evidence="2 3">
    <name type="scientific">Mucuna pruriens</name>
    <name type="common">Velvet bean</name>
    <name type="synonym">Dolichos pruriens</name>
    <dbReference type="NCBI Taxonomy" id="157652"/>
    <lineage>
        <taxon>Eukaryota</taxon>
        <taxon>Viridiplantae</taxon>
        <taxon>Streptophyta</taxon>
        <taxon>Embryophyta</taxon>
        <taxon>Tracheophyta</taxon>
        <taxon>Spermatophyta</taxon>
        <taxon>Magnoliopsida</taxon>
        <taxon>eudicotyledons</taxon>
        <taxon>Gunneridae</taxon>
        <taxon>Pentapetalae</taxon>
        <taxon>rosids</taxon>
        <taxon>fabids</taxon>
        <taxon>Fabales</taxon>
        <taxon>Fabaceae</taxon>
        <taxon>Papilionoideae</taxon>
        <taxon>50 kb inversion clade</taxon>
        <taxon>NPAAA clade</taxon>
        <taxon>indigoferoid/millettioid clade</taxon>
        <taxon>Phaseoleae</taxon>
        <taxon>Mucuna</taxon>
    </lineage>
</organism>
<comment type="caution">
    <text evidence="2">The sequence shown here is derived from an EMBL/GenBank/DDBJ whole genome shotgun (WGS) entry which is preliminary data.</text>
</comment>
<feature type="region of interest" description="Disordered" evidence="1">
    <location>
        <begin position="56"/>
        <end position="77"/>
    </location>
</feature>
<evidence type="ECO:0000313" key="3">
    <source>
        <dbReference type="Proteomes" id="UP000257109"/>
    </source>
</evidence>
<reference evidence="2" key="1">
    <citation type="submission" date="2018-05" db="EMBL/GenBank/DDBJ databases">
        <title>Draft genome of Mucuna pruriens seed.</title>
        <authorList>
            <person name="Nnadi N.E."/>
            <person name="Vos R."/>
            <person name="Hasami M.H."/>
            <person name="Devisetty U.K."/>
            <person name="Aguiy J.C."/>
        </authorList>
    </citation>
    <scope>NUCLEOTIDE SEQUENCE [LARGE SCALE GENOMIC DNA]</scope>
    <source>
        <strain evidence="2">JCA_2017</strain>
    </source>
</reference>
<evidence type="ECO:0000313" key="2">
    <source>
        <dbReference type="EMBL" id="RDX92200.1"/>
    </source>
</evidence>
<keyword evidence="3" id="KW-1185">Reference proteome</keyword>
<dbReference type="EMBL" id="QJKJ01004929">
    <property type="protein sequence ID" value="RDX92200.1"/>
    <property type="molecule type" value="Genomic_DNA"/>
</dbReference>
<sequence>MIGDWLVNQQAWVYATEDNLTNWTTEVLLNQHFQKIINKEPSTQIDNVSLVCEDANQSDKSIEGEDTEVEASRDLEGINLGTETEKKEVWVAKQPELRQSLIELLKEYVDIFAWSY</sequence>